<keyword evidence="5" id="KW-0663">Pyridoxal phosphate</keyword>
<evidence type="ECO:0000256" key="3">
    <source>
        <dbReference type="ARBA" id="ARBA00022576"/>
    </source>
</evidence>
<protein>
    <recommendedName>
        <fullName evidence="7">Aminotransferase class I/classII large domain-containing protein</fullName>
    </recommendedName>
</protein>
<evidence type="ECO:0000256" key="6">
    <source>
        <dbReference type="ARBA" id="ARBA00025785"/>
    </source>
</evidence>
<dbReference type="InterPro" id="IPR004839">
    <property type="entry name" value="Aminotransferase_I/II_large"/>
</dbReference>
<dbReference type="PANTHER" id="PTHR11751:SF29">
    <property type="entry name" value="ALANINE TRANSAMINASE"/>
    <property type="match status" value="1"/>
</dbReference>
<name>A0A1R2BI73_9CILI</name>
<dbReference type="GO" id="GO:0030170">
    <property type="term" value="F:pyridoxal phosphate binding"/>
    <property type="evidence" value="ECO:0007669"/>
    <property type="project" value="InterPro"/>
</dbReference>
<dbReference type="Gene3D" id="3.90.1150.10">
    <property type="entry name" value="Aspartate Aminotransferase, domain 1"/>
    <property type="match status" value="1"/>
</dbReference>
<keyword evidence="9" id="KW-1185">Reference proteome</keyword>
<proteinExistence type="inferred from homology"/>
<dbReference type="InterPro" id="IPR015422">
    <property type="entry name" value="PyrdxlP-dep_Trfase_small"/>
</dbReference>
<dbReference type="Pfam" id="PF00155">
    <property type="entry name" value="Aminotran_1_2"/>
    <property type="match status" value="1"/>
</dbReference>
<comment type="cofactor">
    <cofactor evidence="1">
        <name>pyridoxal 5'-phosphate</name>
        <dbReference type="ChEBI" id="CHEBI:597326"/>
    </cofactor>
</comment>
<keyword evidence="3" id="KW-0032">Aminotransferase</keyword>
<dbReference type="InterPro" id="IPR015424">
    <property type="entry name" value="PyrdxlP-dep_Trfase"/>
</dbReference>
<dbReference type="EMBL" id="MPUH01000629">
    <property type="protein sequence ID" value="OMJ76476.1"/>
    <property type="molecule type" value="Genomic_DNA"/>
</dbReference>
<dbReference type="UniPathway" id="UPA00528">
    <property type="reaction ID" value="UER00586"/>
</dbReference>
<evidence type="ECO:0000313" key="8">
    <source>
        <dbReference type="EMBL" id="OMJ76476.1"/>
    </source>
</evidence>
<dbReference type="Gene3D" id="3.40.640.10">
    <property type="entry name" value="Type I PLP-dependent aspartate aminotransferase-like (Major domain)"/>
    <property type="match status" value="1"/>
</dbReference>
<dbReference type="PANTHER" id="PTHR11751">
    <property type="entry name" value="ALANINE AMINOTRANSFERASE"/>
    <property type="match status" value="1"/>
</dbReference>
<dbReference type="AlphaFoldDB" id="A0A1R2BI73"/>
<dbReference type="OrthoDB" id="1732682at2759"/>
<comment type="subunit">
    <text evidence="2">Homodimer.</text>
</comment>
<dbReference type="FunFam" id="3.90.1150.10:FF:000151">
    <property type="entry name" value="Alanine aminotransferase 2"/>
    <property type="match status" value="1"/>
</dbReference>
<evidence type="ECO:0000256" key="4">
    <source>
        <dbReference type="ARBA" id="ARBA00022679"/>
    </source>
</evidence>
<evidence type="ECO:0000256" key="5">
    <source>
        <dbReference type="ARBA" id="ARBA00022898"/>
    </source>
</evidence>
<keyword evidence="4" id="KW-0808">Transferase</keyword>
<sequence length="489" mass="54696">MFFRQLRQFAKKKVLTIESIGDNVKKAEYAVRGDVLKKAQEIQTSLSKGQTYPFKSLTACNIGNPQFLGQKPLTWVRQGLSIVVNPQILDCPEILAYYPPDIIERGKYLLSRIQGGVGAYSDSQGLDVVRESIAKYIEDRDNIGPSNPENIFTSNGASPSVETALTVCISSTQDGVMIPIPQYPLYNALITLKKGQPIGYYMDSANGYWTMCVEEMQKSLENAKKNNINVKSVVVINPGNPTGQVLSVDNMKKIVEFCDKNGLVILADEVYQDNVYMPNKKFTSFRKIIKEMGTETELFSFQSLSKGFYGECGIRGGYMELMNIDKDVKDQILKLASIMLCSSTLGQIAMELVLNPPNPSMPSFPIFIKEKTEILSALKRKALLMHDLLNTMDNISCNYVEGAMYAMPCVKLSQKACEAAKKVGLPPDKFYVIKALEETGIILVPGSGFGQRPGTFHFRITVLSPEESFRELLLSFKKFNDNFHKQYRD</sequence>
<dbReference type="InterPro" id="IPR045088">
    <property type="entry name" value="ALAT1/2-like"/>
</dbReference>
<dbReference type="Proteomes" id="UP000187209">
    <property type="component" value="Unassembled WGS sequence"/>
</dbReference>
<comment type="similarity">
    <text evidence="6">Belongs to the class-I pyridoxal-phosphate-dependent aminotransferase family. Alanine aminotransferase subfamily.</text>
</comment>
<dbReference type="GO" id="GO:0042853">
    <property type="term" value="P:L-alanine catabolic process"/>
    <property type="evidence" value="ECO:0007669"/>
    <property type="project" value="UniProtKB-UniPathway"/>
</dbReference>
<dbReference type="CDD" id="cd00609">
    <property type="entry name" value="AAT_like"/>
    <property type="match status" value="1"/>
</dbReference>
<comment type="caution">
    <text evidence="8">The sequence shown here is derived from an EMBL/GenBank/DDBJ whole genome shotgun (WGS) entry which is preliminary data.</text>
</comment>
<dbReference type="GO" id="GO:0004021">
    <property type="term" value="F:L-alanine:2-oxoglutarate aminotransferase activity"/>
    <property type="evidence" value="ECO:0007669"/>
    <property type="project" value="TreeGrafter"/>
</dbReference>
<evidence type="ECO:0000256" key="1">
    <source>
        <dbReference type="ARBA" id="ARBA00001933"/>
    </source>
</evidence>
<accession>A0A1R2BI73</accession>
<dbReference type="SUPFAM" id="SSF53383">
    <property type="entry name" value="PLP-dependent transferases"/>
    <property type="match status" value="1"/>
</dbReference>
<evidence type="ECO:0000313" key="9">
    <source>
        <dbReference type="Proteomes" id="UP000187209"/>
    </source>
</evidence>
<organism evidence="8 9">
    <name type="scientific">Stentor coeruleus</name>
    <dbReference type="NCBI Taxonomy" id="5963"/>
    <lineage>
        <taxon>Eukaryota</taxon>
        <taxon>Sar</taxon>
        <taxon>Alveolata</taxon>
        <taxon>Ciliophora</taxon>
        <taxon>Postciliodesmatophora</taxon>
        <taxon>Heterotrichea</taxon>
        <taxon>Heterotrichida</taxon>
        <taxon>Stentoridae</taxon>
        <taxon>Stentor</taxon>
    </lineage>
</organism>
<dbReference type="InterPro" id="IPR015421">
    <property type="entry name" value="PyrdxlP-dep_Trfase_major"/>
</dbReference>
<dbReference type="FunFam" id="3.40.640.10:FF:000012">
    <property type="entry name" value="alanine aminotransferase 2"/>
    <property type="match status" value="1"/>
</dbReference>
<evidence type="ECO:0000256" key="2">
    <source>
        <dbReference type="ARBA" id="ARBA00011738"/>
    </source>
</evidence>
<feature type="domain" description="Aminotransferase class I/classII large" evidence="7">
    <location>
        <begin position="100"/>
        <end position="467"/>
    </location>
</feature>
<dbReference type="Gene3D" id="1.10.287.1970">
    <property type="match status" value="1"/>
</dbReference>
<gene>
    <name evidence="8" type="ORF">SteCoe_24142</name>
</gene>
<evidence type="ECO:0000259" key="7">
    <source>
        <dbReference type="Pfam" id="PF00155"/>
    </source>
</evidence>
<reference evidence="8 9" key="1">
    <citation type="submission" date="2016-11" db="EMBL/GenBank/DDBJ databases">
        <title>The macronuclear genome of Stentor coeruleus: a giant cell with tiny introns.</title>
        <authorList>
            <person name="Slabodnick M."/>
            <person name="Ruby J.G."/>
            <person name="Reiff S.B."/>
            <person name="Swart E.C."/>
            <person name="Gosai S."/>
            <person name="Prabakaran S."/>
            <person name="Witkowska E."/>
            <person name="Larue G.E."/>
            <person name="Fisher S."/>
            <person name="Freeman R.M."/>
            <person name="Gunawardena J."/>
            <person name="Chu W."/>
            <person name="Stover N.A."/>
            <person name="Gregory B.D."/>
            <person name="Nowacki M."/>
            <person name="Derisi J."/>
            <person name="Roy S.W."/>
            <person name="Marshall W.F."/>
            <person name="Sood P."/>
        </authorList>
    </citation>
    <scope>NUCLEOTIDE SEQUENCE [LARGE SCALE GENOMIC DNA]</scope>
    <source>
        <strain evidence="8">WM001</strain>
    </source>
</reference>